<evidence type="ECO:0000313" key="2">
    <source>
        <dbReference type="Proteomes" id="UP000515725"/>
    </source>
</evidence>
<accession>A0A7G5B868</accession>
<protein>
    <submittedName>
        <fullName evidence="1">Uncharacterized protein</fullName>
    </submittedName>
</protein>
<organism evidence="1 2">
    <name type="scientific">Ralstonia phage Alix</name>
    <dbReference type="NCBI Taxonomy" id="2759718"/>
    <lineage>
        <taxon>Viruses</taxon>
        <taxon>Duplodnaviria</taxon>
        <taxon>Heunggongvirae</taxon>
        <taxon>Uroviricota</taxon>
        <taxon>Caudoviricetes</taxon>
        <taxon>Gervaisevirus</taxon>
        <taxon>Gervaisevirus claudettte</taxon>
    </lineage>
</organism>
<dbReference type="EMBL" id="MT740727">
    <property type="protein sequence ID" value="QMV32491.1"/>
    <property type="molecule type" value="Genomic_DNA"/>
</dbReference>
<sequence length="159" mass="17971">MTTAQNQALGVAEAKAMNKATKEFTIVIMVDHERAARIYRQALTKIGLMMDDLSRAAEFFDKRAIDAHLSARAAWEDDVAAGDDAAVEPAKPKLRWNVIQNRIAYVKRMDALAQFAVAPFEMTEGQVYQLHRMEMGDYFEPFETLLKDWWAERGVGATT</sequence>
<evidence type="ECO:0000313" key="1">
    <source>
        <dbReference type="EMBL" id="QMV32491.1"/>
    </source>
</evidence>
<name>A0A7G5B868_9CAUD</name>
<proteinExistence type="predicted"/>
<gene>
    <name evidence="1" type="ORF">20A_00042</name>
</gene>
<dbReference type="Proteomes" id="UP000515725">
    <property type="component" value="Segment"/>
</dbReference>
<reference evidence="1 2" key="1">
    <citation type="submission" date="2020-07" db="EMBL/GenBank/DDBJ databases">
        <title>Ralstonia phages.</title>
        <authorList>
            <person name="Trotereau A."/>
            <person name="Boyer C."/>
            <person name="Torres-Barcelo C."/>
        </authorList>
    </citation>
    <scope>NUCLEOTIDE SEQUENCE [LARGE SCALE GENOMIC DNA]</scope>
</reference>